<dbReference type="PANTHER" id="PTHR43156:SF2">
    <property type="entry name" value="STAGE II SPORULATION PROTEIN E"/>
    <property type="match status" value="1"/>
</dbReference>
<evidence type="ECO:0000259" key="3">
    <source>
        <dbReference type="SMART" id="SM00331"/>
    </source>
</evidence>
<dbReference type="InterPro" id="IPR036457">
    <property type="entry name" value="PPM-type-like_dom_sf"/>
</dbReference>
<evidence type="ECO:0000256" key="2">
    <source>
        <dbReference type="SAM" id="Phobius"/>
    </source>
</evidence>
<dbReference type="EC" id="3.1.3.16" evidence="4"/>
<evidence type="ECO:0000313" key="4">
    <source>
        <dbReference type="EMBL" id="PRR81823.1"/>
    </source>
</evidence>
<dbReference type="SUPFAM" id="SSF81606">
    <property type="entry name" value="PP2C-like"/>
    <property type="match status" value="1"/>
</dbReference>
<feature type="domain" description="PPM-type phosphatase" evidence="3">
    <location>
        <begin position="606"/>
        <end position="819"/>
    </location>
</feature>
<dbReference type="Proteomes" id="UP000237798">
    <property type="component" value="Unassembled WGS sequence"/>
</dbReference>
<dbReference type="InterPro" id="IPR052016">
    <property type="entry name" value="Bact_Sigma-Reg"/>
</dbReference>
<feature type="transmembrane region" description="Helical" evidence="2">
    <location>
        <begin position="240"/>
        <end position="264"/>
    </location>
</feature>
<reference evidence="4 5" key="1">
    <citation type="submission" date="2018-03" db="EMBL/GenBank/DDBJ databases">
        <title>Genome sequence of Clostridium luticellarii DSM 29923.</title>
        <authorList>
            <person name="Poehlein A."/>
            <person name="Daniel R."/>
        </authorList>
    </citation>
    <scope>NUCLEOTIDE SEQUENCE [LARGE SCALE GENOMIC DNA]</scope>
    <source>
        <strain evidence="4 5">DSM 29923</strain>
    </source>
</reference>
<name>A0A2T0BDA9_9CLOT</name>
<dbReference type="NCBIfam" id="TIGR02865">
    <property type="entry name" value="spore_II_E"/>
    <property type="match status" value="1"/>
</dbReference>
<dbReference type="InterPro" id="IPR014221">
    <property type="entry name" value="SpoII_E"/>
</dbReference>
<keyword evidence="2" id="KW-0812">Transmembrane</keyword>
<feature type="transmembrane region" description="Helical" evidence="2">
    <location>
        <begin position="171"/>
        <end position="192"/>
    </location>
</feature>
<keyword evidence="2" id="KW-0472">Membrane</keyword>
<feature type="transmembrane region" description="Helical" evidence="2">
    <location>
        <begin position="58"/>
        <end position="78"/>
    </location>
</feature>
<dbReference type="InterPro" id="IPR045768">
    <property type="entry name" value="SpoIIE_N"/>
</dbReference>
<protein>
    <submittedName>
        <fullName evidence="4">Stage II sporulation protein E</fullName>
        <ecNumber evidence="4">3.1.3.16</ecNumber>
    </submittedName>
</protein>
<sequence>MDTPHLMTFISIRHCYNKDSDFIGWVILMQYGVEVFPYQRTKKVTDEGKRSKFKNSDIIIRLVVYFLAGFLVGRVMMVNLMAPFGIAFLMSIVICEKRTPSLAAAFGTLLGYISIYGNVKYLPVYCTITVTLTIINYILKDIGKNKKLVLLLSIIFLEFFLYKLLIVKYTAGVAVFNSGFEVVCVFSVYYIINYSIICFKKSNTRHLYSSEEIISMAITISLIIAGTWGTSIAGVSLRNIIALSFILMLGYVKGSASGAAAGVAMGTIIGVTSDQMITYTAVYGLCGLISGVFRETGKWISGSAYIVAFAILKMYSNVGTQFKIIEVIVSCVIFLAVPKVIYKKMELELDSEKKREYLKENYADKIKSIFVKKLNSFSSVLVNMSSVLARLAENDKLAMKNKSSALVENLADRVCSSCDMKSMCWRRETFYTYNAFSELIQNYQENKKHIPQELQKKCIKRTLLVKNTEEIVNNYIVNEMWRIRLGECRELLASQIENMGTTVTEIAEDFHSDIKFNPEAENSIRRILNKENIHYKDVFCFNDKKDHLVVNLSMEACGGKQRCIKNVLPLINSVTGKLMCINDNGCNIDYSIGSCSITFEETPKYHISAYVSENCKDGEKYNGDSYRFGKLPDGTYMTVISDGMGSGPQAGQESSATVELIEKFANSGFDKMTAISTVNSIMGMKFTEYEKFSTLDLSSVDLYEGEINFIKMGAAASFIKRGDDIIAIKSKTLPIGILDKPDIDITDKRIINGDFIIMVSDGVLDHDSETTGNFQWMVEFLKNLDCTDPKEMCQEIIDKAKELSGGKIKDDMTVIVEKVYSLY</sequence>
<dbReference type="PANTHER" id="PTHR43156">
    <property type="entry name" value="STAGE II SPORULATION PROTEIN E-RELATED"/>
    <property type="match status" value="1"/>
</dbReference>
<dbReference type="InterPro" id="IPR001932">
    <property type="entry name" value="PPM-type_phosphatase-like_dom"/>
</dbReference>
<accession>A0A2T0BDA9</accession>
<feature type="transmembrane region" description="Helical" evidence="2">
    <location>
        <begin position="322"/>
        <end position="342"/>
    </location>
</feature>
<proteinExistence type="predicted"/>
<feature type="transmembrane region" description="Helical" evidence="2">
    <location>
        <begin position="122"/>
        <end position="139"/>
    </location>
</feature>
<dbReference type="SMART" id="SM00331">
    <property type="entry name" value="PP2C_SIG"/>
    <property type="match status" value="1"/>
</dbReference>
<organism evidence="4 5">
    <name type="scientific">Clostridium luticellarii</name>
    <dbReference type="NCBI Taxonomy" id="1691940"/>
    <lineage>
        <taxon>Bacteria</taxon>
        <taxon>Bacillati</taxon>
        <taxon>Bacillota</taxon>
        <taxon>Clostridia</taxon>
        <taxon>Eubacteriales</taxon>
        <taxon>Clostridiaceae</taxon>
        <taxon>Clostridium</taxon>
    </lineage>
</organism>
<keyword evidence="5" id="KW-1185">Reference proteome</keyword>
<comment type="caution">
    <text evidence="4">The sequence shown here is derived from an EMBL/GenBank/DDBJ whole genome shotgun (WGS) entry which is preliminary data.</text>
</comment>
<feature type="transmembrane region" description="Helical" evidence="2">
    <location>
        <begin position="276"/>
        <end position="293"/>
    </location>
</feature>
<feature type="transmembrane region" description="Helical" evidence="2">
    <location>
        <begin position="213"/>
        <end position="234"/>
    </location>
</feature>
<dbReference type="GO" id="GO:0004722">
    <property type="term" value="F:protein serine/threonine phosphatase activity"/>
    <property type="evidence" value="ECO:0007669"/>
    <property type="project" value="UniProtKB-EC"/>
</dbReference>
<evidence type="ECO:0000313" key="5">
    <source>
        <dbReference type="Proteomes" id="UP000237798"/>
    </source>
</evidence>
<gene>
    <name evidence="4" type="primary">spoIIE</name>
    <name evidence="4" type="ORF">CLLU_30120</name>
</gene>
<dbReference type="AlphaFoldDB" id="A0A2T0BDA9"/>
<dbReference type="EMBL" id="PVXP01000063">
    <property type="protein sequence ID" value="PRR81823.1"/>
    <property type="molecule type" value="Genomic_DNA"/>
</dbReference>
<evidence type="ECO:0000256" key="1">
    <source>
        <dbReference type="ARBA" id="ARBA00022801"/>
    </source>
</evidence>
<feature type="transmembrane region" description="Helical" evidence="2">
    <location>
        <begin position="99"/>
        <end position="116"/>
    </location>
</feature>
<feature type="transmembrane region" description="Helical" evidence="2">
    <location>
        <begin position="148"/>
        <end position="165"/>
    </location>
</feature>
<dbReference type="Gene3D" id="3.60.40.10">
    <property type="entry name" value="PPM-type phosphatase domain"/>
    <property type="match status" value="1"/>
</dbReference>
<dbReference type="Pfam" id="PF07228">
    <property type="entry name" value="SpoIIE"/>
    <property type="match status" value="1"/>
</dbReference>
<keyword evidence="1 4" id="KW-0378">Hydrolase</keyword>
<keyword evidence="2" id="KW-1133">Transmembrane helix</keyword>
<dbReference type="Pfam" id="PF19732">
    <property type="entry name" value="SpoIIE_N"/>
    <property type="match status" value="1"/>
</dbReference>